<dbReference type="EMBL" id="JAOL01000151">
    <property type="protein sequence ID" value="EUA87959.1"/>
    <property type="molecule type" value="Genomic_DNA"/>
</dbReference>
<keyword evidence="2" id="KW-1185">Reference proteome</keyword>
<protein>
    <submittedName>
        <fullName evidence="1">HYDROLASE domain protein</fullName>
    </submittedName>
</protein>
<accession>A0ABP3AEI8</accession>
<comment type="caution">
    <text evidence="1">The sequence shown here is derived from an EMBL/GenBank/DDBJ whole genome shotgun (WGS) entry which is preliminary data.</text>
</comment>
<name>A0ABP3AEI8_MYCUL</name>
<proteinExistence type="predicted"/>
<evidence type="ECO:0000313" key="2">
    <source>
        <dbReference type="Proteomes" id="UP000020681"/>
    </source>
</evidence>
<evidence type="ECO:0000313" key="1">
    <source>
        <dbReference type="EMBL" id="EUA87959.1"/>
    </source>
</evidence>
<organism evidence="1 2">
    <name type="scientific">Mycobacterium ulcerans str. Harvey</name>
    <dbReference type="NCBI Taxonomy" id="1299332"/>
    <lineage>
        <taxon>Bacteria</taxon>
        <taxon>Bacillati</taxon>
        <taxon>Actinomycetota</taxon>
        <taxon>Actinomycetes</taxon>
        <taxon>Mycobacteriales</taxon>
        <taxon>Mycobacteriaceae</taxon>
        <taxon>Mycobacterium</taxon>
        <taxon>Mycobacterium ulcerans group</taxon>
    </lineage>
</organism>
<reference evidence="1 2" key="1">
    <citation type="submission" date="2014-01" db="EMBL/GenBank/DDBJ databases">
        <authorList>
            <person name="Dobos K."/>
            <person name="Lenaerts A."/>
            <person name="Ordway D."/>
            <person name="DeGroote M.A."/>
            <person name="Parker T."/>
            <person name="Sizemore C."/>
            <person name="Tallon L.J."/>
            <person name="Sadzewicz L.K."/>
            <person name="Sengamalay N."/>
            <person name="Fraser C.M."/>
            <person name="Hine E."/>
            <person name="Shefchek K.A."/>
            <person name="Das S.P."/>
            <person name="Tettelin H."/>
        </authorList>
    </citation>
    <scope>NUCLEOTIDE SEQUENCE [LARGE SCALE GENOMIC DNA]</scope>
    <source>
        <strain evidence="1 2">Harvey</strain>
    </source>
</reference>
<dbReference type="Proteomes" id="UP000020681">
    <property type="component" value="Unassembled WGS sequence"/>
</dbReference>
<sequence>MPTLLSAAGIDTEAVAANLAESFTEVHPLPGRDLMAVVDGAPPTKIERST</sequence>
<dbReference type="GO" id="GO:0016787">
    <property type="term" value="F:hydrolase activity"/>
    <property type="evidence" value="ECO:0007669"/>
    <property type="project" value="UniProtKB-KW"/>
</dbReference>
<gene>
    <name evidence="1" type="ORF">I551_5552</name>
</gene>
<keyword evidence="1" id="KW-0378">Hydrolase</keyword>